<reference evidence="1 2" key="1">
    <citation type="submission" date="2024-01" db="EMBL/GenBank/DDBJ databases">
        <title>The genomes of 5 underutilized Papilionoideae crops provide insights into root nodulation and disease resistanc.</title>
        <authorList>
            <person name="Yuan L."/>
        </authorList>
    </citation>
    <scope>NUCLEOTIDE SEQUENCE [LARGE SCALE GENOMIC DNA]</scope>
    <source>
        <strain evidence="1">ZHUSHIDOU_FW_LH</strain>
        <tissue evidence="1">Leaf</tissue>
    </source>
</reference>
<evidence type="ECO:0000313" key="1">
    <source>
        <dbReference type="EMBL" id="KAK7267746.1"/>
    </source>
</evidence>
<protein>
    <submittedName>
        <fullName evidence="1">Uncharacterized protein</fullName>
    </submittedName>
</protein>
<accession>A0AAN9ICD3</accession>
<organism evidence="1 2">
    <name type="scientific">Crotalaria pallida</name>
    <name type="common">Smooth rattlebox</name>
    <name type="synonym">Crotalaria striata</name>
    <dbReference type="NCBI Taxonomy" id="3830"/>
    <lineage>
        <taxon>Eukaryota</taxon>
        <taxon>Viridiplantae</taxon>
        <taxon>Streptophyta</taxon>
        <taxon>Embryophyta</taxon>
        <taxon>Tracheophyta</taxon>
        <taxon>Spermatophyta</taxon>
        <taxon>Magnoliopsida</taxon>
        <taxon>eudicotyledons</taxon>
        <taxon>Gunneridae</taxon>
        <taxon>Pentapetalae</taxon>
        <taxon>rosids</taxon>
        <taxon>fabids</taxon>
        <taxon>Fabales</taxon>
        <taxon>Fabaceae</taxon>
        <taxon>Papilionoideae</taxon>
        <taxon>50 kb inversion clade</taxon>
        <taxon>genistoids sensu lato</taxon>
        <taxon>core genistoids</taxon>
        <taxon>Crotalarieae</taxon>
        <taxon>Crotalaria</taxon>
    </lineage>
</organism>
<keyword evidence="2" id="KW-1185">Reference proteome</keyword>
<sequence length="263" mass="28552">MDFERFSKRPRFDLLQVRDNDSGVKLPSMLKLTPGKHILKGACSNTNCCVENFLVSSNVRYIDGSGMDCGRLGSCSKTSAGVEKFVQSRDVIPKLLKLKPGKHIMKGACSKTVAGVESFVHSSNLRMNALFANDKNLSIRRFVETFFLRDNAAGSLAQSTELHGSIFGCGNKPDTALVGGMCLDNFDINSESVLVKDCFNGSNVDDQNNTEVASGSLHGDCLQNQCETYISEDAVVFDNLADLSQASDTDVSFCADDYDILGL</sequence>
<proteinExistence type="predicted"/>
<name>A0AAN9ICD3_CROPI</name>
<gene>
    <name evidence="1" type="ORF">RIF29_20425</name>
</gene>
<dbReference type="AlphaFoldDB" id="A0AAN9ICD3"/>
<evidence type="ECO:0000313" key="2">
    <source>
        <dbReference type="Proteomes" id="UP001372338"/>
    </source>
</evidence>
<dbReference type="Proteomes" id="UP001372338">
    <property type="component" value="Unassembled WGS sequence"/>
</dbReference>
<dbReference type="EMBL" id="JAYWIO010000004">
    <property type="protein sequence ID" value="KAK7267746.1"/>
    <property type="molecule type" value="Genomic_DNA"/>
</dbReference>
<comment type="caution">
    <text evidence="1">The sequence shown here is derived from an EMBL/GenBank/DDBJ whole genome shotgun (WGS) entry which is preliminary data.</text>
</comment>